<keyword evidence="10" id="KW-0472">Membrane</keyword>
<dbReference type="CDD" id="cd09769">
    <property type="entry name" value="Luminal_IRE1"/>
    <property type="match status" value="1"/>
</dbReference>
<evidence type="ECO:0000256" key="4">
    <source>
        <dbReference type="ARBA" id="ARBA00022679"/>
    </source>
</evidence>
<dbReference type="GO" id="GO:0070059">
    <property type="term" value="P:intrinsic apoptotic signaling pathway in response to endoplasmic reticulum stress"/>
    <property type="evidence" value="ECO:0007669"/>
    <property type="project" value="TreeGrafter"/>
</dbReference>
<dbReference type="Gene3D" id="3.30.200.20">
    <property type="entry name" value="Phosphorylase Kinase, domain 1"/>
    <property type="match status" value="1"/>
</dbReference>
<keyword evidence="6 14" id="KW-0732">Signal</keyword>
<dbReference type="InterPro" id="IPR008271">
    <property type="entry name" value="Ser/Thr_kinase_AS"/>
</dbReference>
<dbReference type="Proteomes" id="UP000800235">
    <property type="component" value="Unassembled WGS sequence"/>
</dbReference>
<evidence type="ECO:0000313" key="18">
    <source>
        <dbReference type="Proteomes" id="UP000800235"/>
    </source>
</evidence>
<dbReference type="AlphaFoldDB" id="A0A9P4TT41"/>
<dbReference type="EMBL" id="MU007120">
    <property type="protein sequence ID" value="KAF2419030.1"/>
    <property type="molecule type" value="Genomic_DNA"/>
</dbReference>
<evidence type="ECO:0000256" key="14">
    <source>
        <dbReference type="SAM" id="SignalP"/>
    </source>
</evidence>
<feature type="compositionally biased region" description="Polar residues" evidence="13">
    <location>
        <begin position="60"/>
        <end position="79"/>
    </location>
</feature>
<dbReference type="FunFam" id="3.30.200.20:FF:000077">
    <property type="entry name" value="Putative Serine/threonine-protein kinase/endoribonuclease IRE1"/>
    <property type="match status" value="1"/>
</dbReference>
<dbReference type="Pfam" id="PF06479">
    <property type="entry name" value="Ribonuc_2-5A"/>
    <property type="match status" value="1"/>
</dbReference>
<dbReference type="GO" id="GO:1990604">
    <property type="term" value="C:IRE1-TRAF2-ASK1 complex"/>
    <property type="evidence" value="ECO:0007669"/>
    <property type="project" value="TreeGrafter"/>
</dbReference>
<evidence type="ECO:0000256" key="7">
    <source>
        <dbReference type="ARBA" id="ARBA00022741"/>
    </source>
</evidence>
<evidence type="ECO:0000256" key="1">
    <source>
        <dbReference type="ARBA" id="ARBA00004167"/>
    </source>
</evidence>
<keyword evidence="9" id="KW-0067">ATP-binding</keyword>
<comment type="catalytic activity">
    <reaction evidence="11">
        <text>L-threonyl-[protein] + ATP = O-phospho-L-threonyl-[protein] + ADP + H(+)</text>
        <dbReference type="Rhea" id="RHEA:46608"/>
        <dbReference type="Rhea" id="RHEA-COMP:11060"/>
        <dbReference type="Rhea" id="RHEA-COMP:11605"/>
        <dbReference type="ChEBI" id="CHEBI:15378"/>
        <dbReference type="ChEBI" id="CHEBI:30013"/>
        <dbReference type="ChEBI" id="CHEBI:30616"/>
        <dbReference type="ChEBI" id="CHEBI:61977"/>
        <dbReference type="ChEBI" id="CHEBI:456216"/>
        <dbReference type="EC" id="2.7.11.1"/>
    </reaction>
    <physiologicalReaction direction="left-to-right" evidence="11">
        <dbReference type="Rhea" id="RHEA:46609"/>
    </physiologicalReaction>
</comment>
<sequence length="1161" mass="129571">MPNGLKLTTLLCLAFAAAAQQQHPQQHHQENGGYRSSPQENAALRPNTLKQAGDLPVRVDTSTYNKRNGKYTSSTSNNNKRAVATLAPADFAKSAVHVPSAIRSAAGTSGGLTTPPRARSLQDWEVENFVLLATVDGSIYARDRNSGRELWKFHSERPMVETIYHRHNNTQGGTGKRNQDDYMWIVEPNEDGSLYVLVPGPDAAIQKLGMTVKQLAEVLSPYAHEDSPFVFTAEKRNTLFTLNATNGAPIKYFSASGSGVMDQKSCRRINNIEVEEEEDECEPTPTLHLGRTEYVVSIQDGITQEDICTIRYFEWTPNNRDRDLAAKYLTTMDNKYIYSRFDGSIIALEHLEGIKEPHALYQKKATSPVVRVFDVVRPQGADARDAPLVILPQPIAPPTKDDSRMDSVFVNQTESGSWYAMSETSYPSVTDGAAKAECCQSRRGGLIEDASFWDDENQHFKPSALIGVHQLPDEWQDQQPADIPTIDPPEERDNLAEQNDSHLIPTNRTHKPISAPLQSSIYTSLQGSFDTFFKLLVVGAIGFIWFQLQHKQTSLLQPESQNIEPKQLAAPLESASVPQQTSVKIPDLEGAAPEQTVATERRVHFAPDEPAVVPENVTVNGEIMAPTDGTQIDSQEFPPTPEKPKKKAHRGSRGGAKNNKKKLQKKKDDQVDDEVSRIMDGVMGPKQEMQPDRETFVEGGIEDVSDITHINDQLKHTDRCLGNGSGGTTVYEGTFEGRDVAVKRMLLQYFDLASQEIKLLSQSDDHPNVIRYYCHHKGKDFLYIAVERCQASLWDLYHDGYLSIDTLKDEQKQIVNSININVAPALQQLALGLGHLHGLRIIHRDIKPQNILVTFPKKNQKGGPRLVISDFGLCRTLPDNASTLVGTMGNAGTIGWKAPELIGQPRINGEGRMSSTANDSTSSNEAVAQGVKRAVDIFSLGCVFFYVLTNGFHPFDSESSEIGILEREINIKKGISNFDKLKLLGEEAQEPMQLVEWMLAPNPEDRPTAVQVANHPFFWPPAKRLNFLCDVSDHWERESRDPPSPHLIVLEDIGHDKHIHGQDFLKRLDKKFIDTLGKQRKYTGDRMLDLLRALRNKKNHYADMPEEVQKRVGPLPEGYLGYWTLRFPLLLTACYDAVRRCGLEGEPRFRPYLDAEGGGGS</sequence>
<dbReference type="GO" id="GO:0005524">
    <property type="term" value="F:ATP binding"/>
    <property type="evidence" value="ECO:0007669"/>
    <property type="project" value="UniProtKB-KW"/>
</dbReference>
<keyword evidence="8 17" id="KW-0418">Kinase</keyword>
<dbReference type="SUPFAM" id="SSF50998">
    <property type="entry name" value="Quinoprotein alcohol dehydrogenase-like"/>
    <property type="match status" value="1"/>
</dbReference>
<evidence type="ECO:0000256" key="6">
    <source>
        <dbReference type="ARBA" id="ARBA00022729"/>
    </source>
</evidence>
<dbReference type="InterPro" id="IPR011047">
    <property type="entry name" value="Quinoprotein_ADH-like_sf"/>
</dbReference>
<dbReference type="OrthoDB" id="63989at2759"/>
<reference evidence="17" key="1">
    <citation type="journal article" date="2020" name="Stud. Mycol.">
        <title>101 Dothideomycetes genomes: a test case for predicting lifestyles and emergence of pathogens.</title>
        <authorList>
            <person name="Haridas S."/>
            <person name="Albert R."/>
            <person name="Binder M."/>
            <person name="Bloem J."/>
            <person name="Labutti K."/>
            <person name="Salamov A."/>
            <person name="Andreopoulos B."/>
            <person name="Baker S."/>
            <person name="Barry K."/>
            <person name="Bills G."/>
            <person name="Bluhm B."/>
            <person name="Cannon C."/>
            <person name="Castanera R."/>
            <person name="Culley D."/>
            <person name="Daum C."/>
            <person name="Ezra D."/>
            <person name="Gonzalez J."/>
            <person name="Henrissat B."/>
            <person name="Kuo A."/>
            <person name="Liang C."/>
            <person name="Lipzen A."/>
            <person name="Lutzoni F."/>
            <person name="Magnuson J."/>
            <person name="Mondo S."/>
            <person name="Nolan M."/>
            <person name="Ohm R."/>
            <person name="Pangilinan J."/>
            <person name="Park H.-J."/>
            <person name="Ramirez L."/>
            <person name="Alfaro M."/>
            <person name="Sun H."/>
            <person name="Tritt A."/>
            <person name="Yoshinaga Y."/>
            <person name="Zwiers L.-H."/>
            <person name="Turgeon B."/>
            <person name="Goodwin S."/>
            <person name="Spatafora J."/>
            <person name="Crous P."/>
            <person name="Grigoriev I."/>
        </authorList>
    </citation>
    <scope>NUCLEOTIDE SEQUENCE</scope>
    <source>
        <strain evidence="17">CBS 130266</strain>
    </source>
</reference>
<gene>
    <name evidence="17" type="ORF">EJ08DRAFT_683634</name>
</gene>
<dbReference type="Gene3D" id="1.10.510.10">
    <property type="entry name" value="Transferase(Phosphotransferase) domain 1"/>
    <property type="match status" value="1"/>
</dbReference>
<evidence type="ECO:0000256" key="9">
    <source>
        <dbReference type="ARBA" id="ARBA00022840"/>
    </source>
</evidence>
<dbReference type="GO" id="GO:0004674">
    <property type="term" value="F:protein serine/threonine kinase activity"/>
    <property type="evidence" value="ECO:0007669"/>
    <property type="project" value="UniProtKB-KW"/>
</dbReference>
<keyword evidence="5" id="KW-0812">Transmembrane</keyword>
<dbReference type="GO" id="GO:0051082">
    <property type="term" value="F:unfolded protein binding"/>
    <property type="evidence" value="ECO:0007669"/>
    <property type="project" value="TreeGrafter"/>
</dbReference>
<evidence type="ECO:0000256" key="8">
    <source>
        <dbReference type="ARBA" id="ARBA00022777"/>
    </source>
</evidence>
<accession>A0A9P4TT41</accession>
<feature type="region of interest" description="Disordered" evidence="13">
    <location>
        <begin position="47"/>
        <end position="79"/>
    </location>
</feature>
<keyword evidence="10" id="KW-1133">Transmembrane helix</keyword>
<dbReference type="PANTHER" id="PTHR13954:SF6">
    <property type="entry name" value="NON-SPECIFIC SERINE_THREONINE PROTEIN KINASE"/>
    <property type="match status" value="1"/>
</dbReference>
<comment type="caution">
    <text evidence="17">The sequence shown here is derived from an EMBL/GenBank/DDBJ whole genome shotgun (WGS) entry which is preliminary data.</text>
</comment>
<dbReference type="PROSITE" id="PS51392">
    <property type="entry name" value="KEN"/>
    <property type="match status" value="1"/>
</dbReference>
<evidence type="ECO:0000256" key="5">
    <source>
        <dbReference type="ARBA" id="ARBA00022692"/>
    </source>
</evidence>
<feature type="domain" description="KEN" evidence="16">
    <location>
        <begin position="1021"/>
        <end position="1155"/>
    </location>
</feature>
<feature type="domain" description="Protein kinase" evidence="15">
    <location>
        <begin position="715"/>
        <end position="1018"/>
    </location>
</feature>
<dbReference type="InterPro" id="IPR045133">
    <property type="entry name" value="IRE1/2-like"/>
</dbReference>
<dbReference type="EC" id="2.7.11.1" evidence="2"/>
<evidence type="ECO:0000256" key="11">
    <source>
        <dbReference type="ARBA" id="ARBA00048659"/>
    </source>
</evidence>
<evidence type="ECO:0000256" key="12">
    <source>
        <dbReference type="ARBA" id="ARBA00048977"/>
    </source>
</evidence>
<dbReference type="InterPro" id="IPR038357">
    <property type="entry name" value="KEN_sf"/>
</dbReference>
<evidence type="ECO:0000256" key="13">
    <source>
        <dbReference type="SAM" id="MobiDB-lite"/>
    </source>
</evidence>
<evidence type="ECO:0000256" key="10">
    <source>
        <dbReference type="ARBA" id="ARBA00022989"/>
    </source>
</evidence>
<evidence type="ECO:0000256" key="3">
    <source>
        <dbReference type="ARBA" id="ARBA00022527"/>
    </source>
</evidence>
<feature type="chain" id="PRO_5040161380" description="non-specific serine/threonine protein kinase" evidence="14">
    <location>
        <begin position="20"/>
        <end position="1161"/>
    </location>
</feature>
<dbReference type="Pfam" id="PF00069">
    <property type="entry name" value="Pkinase"/>
    <property type="match status" value="1"/>
</dbReference>
<comment type="catalytic activity">
    <reaction evidence="12">
        <text>L-seryl-[protein] + ATP = O-phospho-L-seryl-[protein] + ADP + H(+)</text>
        <dbReference type="Rhea" id="RHEA:17989"/>
        <dbReference type="Rhea" id="RHEA-COMP:9863"/>
        <dbReference type="Rhea" id="RHEA-COMP:11604"/>
        <dbReference type="ChEBI" id="CHEBI:15378"/>
        <dbReference type="ChEBI" id="CHEBI:29999"/>
        <dbReference type="ChEBI" id="CHEBI:30616"/>
        <dbReference type="ChEBI" id="CHEBI:83421"/>
        <dbReference type="ChEBI" id="CHEBI:456216"/>
        <dbReference type="EC" id="2.7.11.1"/>
    </reaction>
    <physiologicalReaction direction="left-to-right" evidence="12">
        <dbReference type="Rhea" id="RHEA:17990"/>
    </physiologicalReaction>
</comment>
<dbReference type="GO" id="GO:0036498">
    <property type="term" value="P:IRE1-mediated unfolded protein response"/>
    <property type="evidence" value="ECO:0007669"/>
    <property type="project" value="TreeGrafter"/>
</dbReference>
<dbReference type="GO" id="GO:0004521">
    <property type="term" value="F:RNA endonuclease activity"/>
    <property type="evidence" value="ECO:0007669"/>
    <property type="project" value="InterPro"/>
</dbReference>
<evidence type="ECO:0000313" key="17">
    <source>
        <dbReference type="EMBL" id="KAF2419030.1"/>
    </source>
</evidence>
<dbReference type="GO" id="GO:0006397">
    <property type="term" value="P:mRNA processing"/>
    <property type="evidence" value="ECO:0007669"/>
    <property type="project" value="InterPro"/>
</dbReference>
<feature type="signal peptide" evidence="14">
    <location>
        <begin position="1"/>
        <end position="19"/>
    </location>
</feature>
<dbReference type="PROSITE" id="PS50011">
    <property type="entry name" value="PROTEIN_KINASE_DOM"/>
    <property type="match status" value="1"/>
</dbReference>
<dbReference type="SMART" id="SM00580">
    <property type="entry name" value="PUG"/>
    <property type="match status" value="1"/>
</dbReference>
<dbReference type="SUPFAM" id="SSF56112">
    <property type="entry name" value="Protein kinase-like (PK-like)"/>
    <property type="match status" value="1"/>
</dbReference>
<keyword evidence="3" id="KW-0723">Serine/threonine-protein kinase</keyword>
<dbReference type="SMART" id="SM00220">
    <property type="entry name" value="S_TKc"/>
    <property type="match status" value="1"/>
</dbReference>
<keyword evidence="4" id="KW-0808">Transferase</keyword>
<dbReference type="InterPro" id="IPR000719">
    <property type="entry name" value="Prot_kinase_dom"/>
</dbReference>
<dbReference type="PANTHER" id="PTHR13954">
    <property type="entry name" value="IRE1-RELATED"/>
    <property type="match status" value="1"/>
</dbReference>
<dbReference type="Gene3D" id="1.20.1440.180">
    <property type="entry name" value="KEN domain"/>
    <property type="match status" value="1"/>
</dbReference>
<evidence type="ECO:0000259" key="16">
    <source>
        <dbReference type="PROSITE" id="PS51392"/>
    </source>
</evidence>
<protein>
    <recommendedName>
        <fullName evidence="2">non-specific serine/threonine protein kinase</fullName>
        <ecNumber evidence="2">2.7.11.1</ecNumber>
    </recommendedName>
</protein>
<evidence type="ECO:0000256" key="2">
    <source>
        <dbReference type="ARBA" id="ARBA00012513"/>
    </source>
</evidence>
<dbReference type="PROSITE" id="PS00108">
    <property type="entry name" value="PROTEIN_KINASE_ST"/>
    <property type="match status" value="1"/>
</dbReference>
<feature type="region of interest" description="Disordered" evidence="13">
    <location>
        <begin position="625"/>
        <end position="674"/>
    </location>
</feature>
<feature type="compositionally biased region" description="Basic residues" evidence="13">
    <location>
        <begin position="644"/>
        <end position="665"/>
    </location>
</feature>
<name>A0A9P4TT41_9PEZI</name>
<dbReference type="InterPro" id="IPR011009">
    <property type="entry name" value="Kinase-like_dom_sf"/>
</dbReference>
<comment type="subcellular location">
    <subcellularLocation>
        <location evidence="1">Membrane</location>
        <topology evidence="1">Single-pass membrane protein</topology>
    </subcellularLocation>
</comment>
<keyword evidence="7" id="KW-0547">Nucleotide-binding</keyword>
<dbReference type="CDD" id="cd10422">
    <property type="entry name" value="RNase_Ire1"/>
    <property type="match status" value="1"/>
</dbReference>
<organism evidence="17 18">
    <name type="scientific">Tothia fuscella</name>
    <dbReference type="NCBI Taxonomy" id="1048955"/>
    <lineage>
        <taxon>Eukaryota</taxon>
        <taxon>Fungi</taxon>
        <taxon>Dikarya</taxon>
        <taxon>Ascomycota</taxon>
        <taxon>Pezizomycotina</taxon>
        <taxon>Dothideomycetes</taxon>
        <taxon>Pleosporomycetidae</taxon>
        <taxon>Venturiales</taxon>
        <taxon>Cylindrosympodiaceae</taxon>
        <taxon>Tothia</taxon>
    </lineage>
</organism>
<evidence type="ECO:0000259" key="15">
    <source>
        <dbReference type="PROSITE" id="PS50011"/>
    </source>
</evidence>
<keyword evidence="18" id="KW-1185">Reference proteome</keyword>
<dbReference type="InterPro" id="IPR010513">
    <property type="entry name" value="KEN_dom"/>
</dbReference>
<proteinExistence type="predicted"/>